<evidence type="ECO:0000259" key="4">
    <source>
        <dbReference type="PROSITE" id="PS50932"/>
    </source>
</evidence>
<dbReference type="Gene3D" id="3.40.50.2300">
    <property type="match status" value="2"/>
</dbReference>
<dbReference type="CDD" id="cd01392">
    <property type="entry name" value="HTH_LacI"/>
    <property type="match status" value="1"/>
</dbReference>
<feature type="domain" description="HTH lacI-type" evidence="4">
    <location>
        <begin position="5"/>
        <end position="59"/>
    </location>
</feature>
<reference evidence="5 8" key="2">
    <citation type="journal article" date="2019" name="Nat. Med.">
        <title>A library of human gut bacterial isolates paired with longitudinal multiomics data enables mechanistic microbiome research.</title>
        <authorList>
            <person name="Poyet M."/>
            <person name="Groussin M."/>
            <person name="Gibbons S.M."/>
            <person name="Avila-Pacheco J."/>
            <person name="Jiang X."/>
            <person name="Kearney S.M."/>
            <person name="Perrotta A.R."/>
            <person name="Berdy B."/>
            <person name="Zhao S."/>
            <person name="Lieberman T.D."/>
            <person name="Swanson P.K."/>
            <person name="Smith M."/>
            <person name="Roesemann S."/>
            <person name="Alexander J.E."/>
            <person name="Rich S.A."/>
            <person name="Livny J."/>
            <person name="Vlamakis H."/>
            <person name="Clish C."/>
            <person name="Bullock K."/>
            <person name="Deik A."/>
            <person name="Scott J."/>
            <person name="Pierce K.A."/>
            <person name="Xavier R.J."/>
            <person name="Alm E.J."/>
        </authorList>
    </citation>
    <scope>NUCLEOTIDE SEQUENCE [LARGE SCALE GENOMIC DNA]</scope>
    <source>
        <strain evidence="5 8">BIOML-A26</strain>
    </source>
</reference>
<proteinExistence type="predicted"/>
<dbReference type="Proteomes" id="UP000470926">
    <property type="component" value="Unassembled WGS sequence"/>
</dbReference>
<evidence type="ECO:0000256" key="2">
    <source>
        <dbReference type="ARBA" id="ARBA00023125"/>
    </source>
</evidence>
<dbReference type="InterPro" id="IPR028082">
    <property type="entry name" value="Peripla_BP_I"/>
</dbReference>
<dbReference type="EMBL" id="WDFR01000001">
    <property type="protein sequence ID" value="KAB6032057.1"/>
    <property type="molecule type" value="Genomic_DNA"/>
</dbReference>
<dbReference type="InterPro" id="IPR046335">
    <property type="entry name" value="LacI/GalR-like_sensor"/>
</dbReference>
<comment type="caution">
    <text evidence="6">The sequence shown here is derived from an EMBL/GenBank/DDBJ whole genome shotgun (WGS) entry which is preliminary data.</text>
</comment>
<protein>
    <submittedName>
        <fullName evidence="5">LacI family transcriptional regulator</fullName>
    </submittedName>
    <submittedName>
        <fullName evidence="6">LacI-type transcriptional regulator</fullName>
    </submittedName>
</protein>
<dbReference type="Pfam" id="PF13377">
    <property type="entry name" value="Peripla_BP_3"/>
    <property type="match status" value="1"/>
</dbReference>
<gene>
    <name evidence="6" type="ORF">B0487_0475</name>
    <name evidence="5" type="ORF">GA542_02435</name>
</gene>
<dbReference type="EMBL" id="LNKD01000001">
    <property type="protein sequence ID" value="OSG87557.1"/>
    <property type="molecule type" value="Genomic_DNA"/>
</dbReference>
<evidence type="ECO:0000313" key="5">
    <source>
        <dbReference type="EMBL" id="KAB6032057.1"/>
    </source>
</evidence>
<dbReference type="PROSITE" id="PS00356">
    <property type="entry name" value="HTH_LACI_1"/>
    <property type="match status" value="1"/>
</dbReference>
<dbReference type="PROSITE" id="PS50932">
    <property type="entry name" value="HTH_LACI_2"/>
    <property type="match status" value="1"/>
</dbReference>
<dbReference type="SUPFAM" id="SSF47413">
    <property type="entry name" value="lambda repressor-like DNA-binding domains"/>
    <property type="match status" value="1"/>
</dbReference>
<dbReference type="RefSeq" id="WP_038444175.1">
    <property type="nucleotide sequence ID" value="NZ_CP007443.1"/>
</dbReference>
<evidence type="ECO:0000256" key="1">
    <source>
        <dbReference type="ARBA" id="ARBA00023015"/>
    </source>
</evidence>
<evidence type="ECO:0000256" key="3">
    <source>
        <dbReference type="ARBA" id="ARBA00023163"/>
    </source>
</evidence>
<dbReference type="SMART" id="SM00354">
    <property type="entry name" value="HTH_LACI"/>
    <property type="match status" value="1"/>
</dbReference>
<keyword evidence="3" id="KW-0804">Transcription</keyword>
<reference evidence="6 7" key="1">
    <citation type="journal article" date="2016" name="Sci. Rep.">
        <title>Evaluation of genetic diversity among strains of the human gut commensal Bifidobacterium adolescentis.</title>
        <authorList>
            <person name="Duranti S."/>
            <person name="Milani C."/>
            <person name="Lugli G.A."/>
            <person name="Mancabelli L."/>
            <person name="Turroni F."/>
            <person name="Ferrario C."/>
            <person name="Mangifesta M."/>
            <person name="Viappiani A."/>
            <person name="Sanchez B."/>
            <person name="Margolles A."/>
            <person name="van Sinderen D."/>
            <person name="Ventura M."/>
        </authorList>
    </citation>
    <scope>NUCLEOTIDE SEQUENCE [LARGE SCALE GENOMIC DNA]</scope>
    <source>
        <strain evidence="6 7">487B</strain>
    </source>
</reference>
<dbReference type="InterPro" id="IPR010982">
    <property type="entry name" value="Lambda_DNA-bd_dom_sf"/>
</dbReference>
<organism evidence="6 7">
    <name type="scientific">Bifidobacterium adolescentis</name>
    <dbReference type="NCBI Taxonomy" id="1680"/>
    <lineage>
        <taxon>Bacteria</taxon>
        <taxon>Bacillati</taxon>
        <taxon>Actinomycetota</taxon>
        <taxon>Actinomycetes</taxon>
        <taxon>Bifidobacteriales</taxon>
        <taxon>Bifidobacteriaceae</taxon>
        <taxon>Bifidobacterium</taxon>
    </lineage>
</organism>
<evidence type="ECO:0000313" key="8">
    <source>
        <dbReference type="Proteomes" id="UP000470926"/>
    </source>
</evidence>
<dbReference type="PANTHER" id="PTHR30146:SF109">
    <property type="entry name" value="HTH-TYPE TRANSCRIPTIONAL REGULATOR GALS"/>
    <property type="match status" value="1"/>
</dbReference>
<sequence length="333" mass="35900">MTHRVTLDDIAVAANVSKATVSKALNDTGQLAAHTRRLVLKTAEDLGYRKPISASAMQRKTGLIGLVSADLEGRFSTPALIGAENTLGTTNHAVLLTNSRGDPKLERAHIDQLAARGIDGLLVLGGETDLRPPIKPNTALGVPIVYAYAPSTDPNDCSVTCDNVSAGAMAINHLLSHGRRHIVIISGPEHYQATKDRLAGARRAAEQAGIRLAAPVRYGSWREAWGRTATRLLLEDDVHVDGIYCLNDMLARGAIETLHDWDLRVPEDVEVIGHDNWAVTATECRVPITSFDNNLQEIGRRAARQLLDAIKGNPHHGTTYIGCSLVTRKSTSA</sequence>
<dbReference type="InterPro" id="IPR000843">
    <property type="entry name" value="HTH_LacI"/>
</dbReference>
<dbReference type="SUPFAM" id="SSF53822">
    <property type="entry name" value="Periplasmic binding protein-like I"/>
    <property type="match status" value="1"/>
</dbReference>
<dbReference type="GO" id="GO:0000976">
    <property type="term" value="F:transcription cis-regulatory region binding"/>
    <property type="evidence" value="ECO:0007669"/>
    <property type="project" value="TreeGrafter"/>
</dbReference>
<name>A0A076JKV3_BIFAD</name>
<dbReference type="AlphaFoldDB" id="A0A076JKV3"/>
<dbReference type="Pfam" id="PF00356">
    <property type="entry name" value="LacI"/>
    <property type="match status" value="1"/>
</dbReference>
<dbReference type="eggNOG" id="COG1609">
    <property type="taxonomic scope" value="Bacteria"/>
</dbReference>
<evidence type="ECO:0000313" key="6">
    <source>
        <dbReference type="EMBL" id="OSG87557.1"/>
    </source>
</evidence>
<keyword evidence="1" id="KW-0805">Transcription regulation</keyword>
<dbReference type="Proteomes" id="UP000193377">
    <property type="component" value="Unassembled WGS sequence"/>
</dbReference>
<dbReference type="PANTHER" id="PTHR30146">
    <property type="entry name" value="LACI-RELATED TRANSCRIPTIONAL REPRESSOR"/>
    <property type="match status" value="1"/>
</dbReference>
<dbReference type="CDD" id="cd06288">
    <property type="entry name" value="PBP1_sucrose_transcription_regulator"/>
    <property type="match status" value="1"/>
</dbReference>
<dbReference type="KEGG" id="badl:BADO_0440"/>
<keyword evidence="2" id="KW-0238">DNA-binding</keyword>
<dbReference type="Gene3D" id="1.10.260.40">
    <property type="entry name" value="lambda repressor-like DNA-binding domains"/>
    <property type="match status" value="1"/>
</dbReference>
<dbReference type="GO" id="GO:0003700">
    <property type="term" value="F:DNA-binding transcription factor activity"/>
    <property type="evidence" value="ECO:0007669"/>
    <property type="project" value="TreeGrafter"/>
</dbReference>
<evidence type="ECO:0000313" key="7">
    <source>
        <dbReference type="Proteomes" id="UP000193377"/>
    </source>
</evidence>
<accession>A0A076JKV3</accession>